<accession>A0AAX3J430</accession>
<organism evidence="2 3">
    <name type="scientific">Pantoea brenneri</name>
    <dbReference type="NCBI Taxonomy" id="472694"/>
    <lineage>
        <taxon>Bacteria</taxon>
        <taxon>Pseudomonadati</taxon>
        <taxon>Pseudomonadota</taxon>
        <taxon>Gammaproteobacteria</taxon>
        <taxon>Enterobacterales</taxon>
        <taxon>Erwiniaceae</taxon>
        <taxon>Pantoea</taxon>
    </lineage>
</organism>
<name>A0AAX3J430_9GAMM</name>
<protein>
    <submittedName>
        <fullName evidence="2">Membrane protein</fullName>
    </submittedName>
</protein>
<dbReference type="Pfam" id="PF16931">
    <property type="entry name" value="Phage_holin_8"/>
    <property type="match status" value="1"/>
</dbReference>
<evidence type="ECO:0000313" key="2">
    <source>
        <dbReference type="EMBL" id="VXB52516.1"/>
    </source>
</evidence>
<feature type="transmembrane region" description="Helical" evidence="1">
    <location>
        <begin position="57"/>
        <end position="86"/>
    </location>
</feature>
<gene>
    <name evidence="2" type="ORF">PANT111_150159</name>
</gene>
<feature type="transmembrane region" description="Helical" evidence="1">
    <location>
        <begin position="20"/>
        <end position="45"/>
    </location>
</feature>
<feature type="transmembrane region" description="Helical" evidence="1">
    <location>
        <begin position="98"/>
        <end position="115"/>
    </location>
</feature>
<sequence>MTDPLSVTGTSAVISGLSGSAWLAFFYGVPPEVVLGAFSGSVIFVTAAQEYPIKKRLILALISFIAGVIVSRPAAALIIAIISKWADVAPGSVEVQSAYAASALIMSVVAVKLLMRLYKRSGDPQAALKRGSDDDKL</sequence>
<dbReference type="AlphaFoldDB" id="A0AAX3J430"/>
<keyword evidence="1" id="KW-0472">Membrane</keyword>
<keyword evidence="1" id="KW-0812">Transmembrane</keyword>
<reference evidence="2 3" key="1">
    <citation type="submission" date="2019-10" db="EMBL/GenBank/DDBJ databases">
        <authorList>
            <person name="Karimi E."/>
        </authorList>
    </citation>
    <scope>NUCLEOTIDE SEQUENCE [LARGE SCALE GENOMIC DNA]</scope>
    <source>
        <strain evidence="2">Pantoea sp. 111</strain>
    </source>
</reference>
<evidence type="ECO:0000313" key="3">
    <source>
        <dbReference type="Proteomes" id="UP000433737"/>
    </source>
</evidence>
<dbReference type="InterPro" id="IPR032637">
    <property type="entry name" value="Phage_holin-like"/>
</dbReference>
<evidence type="ECO:0000256" key="1">
    <source>
        <dbReference type="SAM" id="Phobius"/>
    </source>
</evidence>
<dbReference type="Proteomes" id="UP000433737">
    <property type="component" value="Unassembled WGS sequence"/>
</dbReference>
<keyword evidence="1" id="KW-1133">Transmembrane helix</keyword>
<comment type="caution">
    <text evidence="2">The sequence shown here is derived from an EMBL/GenBank/DDBJ whole genome shotgun (WGS) entry which is preliminary data.</text>
</comment>
<dbReference type="RefSeq" id="WP_159223365.1">
    <property type="nucleotide sequence ID" value="NZ_LR733469.1"/>
</dbReference>
<proteinExistence type="predicted"/>
<dbReference type="EMBL" id="CABWMH010000007">
    <property type="protein sequence ID" value="VXB52516.1"/>
    <property type="molecule type" value="Genomic_DNA"/>
</dbReference>